<dbReference type="PANTHER" id="PTHR30288:SF0">
    <property type="entry name" value="FLAGELLAR HOOK-ASSOCIATED PROTEIN 2"/>
    <property type="match status" value="1"/>
</dbReference>
<dbReference type="InterPro" id="IPR010809">
    <property type="entry name" value="FliD_C"/>
</dbReference>
<feature type="domain" description="Flagellar hook-associated protein 2 C-terminal" evidence="1">
    <location>
        <begin position="30"/>
        <end position="250"/>
    </location>
</feature>
<proteinExistence type="predicted"/>
<dbReference type="InterPro" id="IPR040026">
    <property type="entry name" value="FliD"/>
</dbReference>
<sequence>MDINSNSVGSGEAGGYITYVGSSLTDSELNSKFVVNGLTFYRDNNNVTDALTGVTLDLLNTFTTPQTVTVSADVDGVQKEVQDFLDAFNDSVNYLRSNAEMNPSTKERGILADDGLYRNMTGDLRSKLQTIVSDVASATYDRLYDLGIEPDTSGNYSIVDSSKFEMALDANTKNVSEIFNATDGIATVVETYVDAFVKVGGSIDGTKGTLQDSIFQLDGRISYWDQVLARREIQLRDEFSRIQTMMSQLSQQQAFLSRF</sequence>
<dbReference type="GO" id="GO:0009421">
    <property type="term" value="C:bacterial-type flagellum filament cap"/>
    <property type="evidence" value="ECO:0007669"/>
    <property type="project" value="InterPro"/>
</dbReference>
<accession>A0A382LYK6</accession>
<organism evidence="2">
    <name type="scientific">marine metagenome</name>
    <dbReference type="NCBI Taxonomy" id="408172"/>
    <lineage>
        <taxon>unclassified sequences</taxon>
        <taxon>metagenomes</taxon>
        <taxon>ecological metagenomes</taxon>
    </lineage>
</organism>
<dbReference type="GO" id="GO:0007155">
    <property type="term" value="P:cell adhesion"/>
    <property type="evidence" value="ECO:0007669"/>
    <property type="project" value="InterPro"/>
</dbReference>
<name>A0A382LYK6_9ZZZZ</name>
<evidence type="ECO:0000259" key="1">
    <source>
        <dbReference type="Pfam" id="PF07195"/>
    </source>
</evidence>
<evidence type="ECO:0000313" key="2">
    <source>
        <dbReference type="EMBL" id="SVC41834.1"/>
    </source>
</evidence>
<reference evidence="2" key="1">
    <citation type="submission" date="2018-05" db="EMBL/GenBank/DDBJ databases">
        <authorList>
            <person name="Lanie J.A."/>
            <person name="Ng W.-L."/>
            <person name="Kazmierczak K.M."/>
            <person name="Andrzejewski T.M."/>
            <person name="Davidsen T.M."/>
            <person name="Wayne K.J."/>
            <person name="Tettelin H."/>
            <person name="Glass J.I."/>
            <person name="Rusch D."/>
            <person name="Podicherti R."/>
            <person name="Tsui H.-C.T."/>
            <person name="Winkler M.E."/>
        </authorList>
    </citation>
    <scope>NUCLEOTIDE SEQUENCE</scope>
</reference>
<dbReference type="AlphaFoldDB" id="A0A382LYK6"/>
<protein>
    <recommendedName>
        <fullName evidence="1">Flagellar hook-associated protein 2 C-terminal domain-containing protein</fullName>
    </recommendedName>
</protein>
<dbReference type="EMBL" id="UINC01090149">
    <property type="protein sequence ID" value="SVC41834.1"/>
    <property type="molecule type" value="Genomic_DNA"/>
</dbReference>
<gene>
    <name evidence="2" type="ORF">METZ01_LOCUS294688</name>
</gene>
<dbReference type="PANTHER" id="PTHR30288">
    <property type="entry name" value="FLAGELLAR CAP/ASSEMBLY PROTEIN FLID"/>
    <property type="match status" value="1"/>
</dbReference>
<dbReference type="GO" id="GO:0071973">
    <property type="term" value="P:bacterial-type flagellum-dependent cell motility"/>
    <property type="evidence" value="ECO:0007669"/>
    <property type="project" value="TreeGrafter"/>
</dbReference>
<dbReference type="Pfam" id="PF07195">
    <property type="entry name" value="FliD_C"/>
    <property type="match status" value="1"/>
</dbReference>